<dbReference type="AlphaFoldDB" id="A0AAD8BYX0"/>
<dbReference type="PANTHER" id="PTHR24243:SF208">
    <property type="entry name" value="PYROKININ-1 RECEPTOR"/>
    <property type="match status" value="1"/>
</dbReference>
<evidence type="ECO:0000256" key="6">
    <source>
        <dbReference type="ARBA" id="ARBA00023170"/>
    </source>
</evidence>
<reference evidence="10" key="2">
    <citation type="submission" date="2023-04" db="EMBL/GenBank/DDBJ databases">
        <authorList>
            <person name="Bu L."/>
            <person name="Lu L."/>
            <person name="Laidemitt M.R."/>
            <person name="Zhang S.M."/>
            <person name="Mutuku M."/>
            <person name="Mkoji G."/>
            <person name="Steinauer M."/>
            <person name="Loker E.S."/>
        </authorList>
    </citation>
    <scope>NUCLEOTIDE SEQUENCE</scope>
    <source>
        <strain evidence="10">KasaAsao</strain>
        <tissue evidence="10">Whole Snail</tissue>
    </source>
</reference>
<dbReference type="Gene3D" id="1.20.1070.10">
    <property type="entry name" value="Rhodopsin 7-helix transmembrane proteins"/>
    <property type="match status" value="1"/>
</dbReference>
<keyword evidence="3 8" id="KW-1133">Transmembrane helix</keyword>
<dbReference type="GO" id="GO:0004930">
    <property type="term" value="F:G protein-coupled receptor activity"/>
    <property type="evidence" value="ECO:0007669"/>
    <property type="project" value="UniProtKB-KW"/>
</dbReference>
<dbReference type="Proteomes" id="UP001233172">
    <property type="component" value="Unassembled WGS sequence"/>
</dbReference>
<evidence type="ECO:0000256" key="5">
    <source>
        <dbReference type="ARBA" id="ARBA00023136"/>
    </source>
</evidence>
<dbReference type="SUPFAM" id="SSF81321">
    <property type="entry name" value="Family A G protein-coupled receptor-like"/>
    <property type="match status" value="1"/>
</dbReference>
<comment type="subcellular location">
    <subcellularLocation>
        <location evidence="1">Membrane</location>
        <topology evidence="1">Multi-pass membrane protein</topology>
    </subcellularLocation>
</comment>
<evidence type="ECO:0000256" key="1">
    <source>
        <dbReference type="ARBA" id="ARBA00004141"/>
    </source>
</evidence>
<evidence type="ECO:0000259" key="9">
    <source>
        <dbReference type="PROSITE" id="PS50262"/>
    </source>
</evidence>
<feature type="transmembrane region" description="Helical" evidence="8">
    <location>
        <begin position="115"/>
        <end position="136"/>
    </location>
</feature>
<keyword evidence="4" id="KW-0297">G-protein coupled receptor</keyword>
<feature type="transmembrane region" description="Helical" evidence="8">
    <location>
        <begin position="74"/>
        <end position="95"/>
    </location>
</feature>
<keyword evidence="6 10" id="KW-0675">Receptor</keyword>
<name>A0AAD8BYX0_BIOPF</name>
<dbReference type="CDD" id="cd00637">
    <property type="entry name" value="7tm_classA_rhodopsin-like"/>
    <property type="match status" value="1"/>
</dbReference>
<evidence type="ECO:0000256" key="3">
    <source>
        <dbReference type="ARBA" id="ARBA00022989"/>
    </source>
</evidence>
<feature type="domain" description="G-protein coupled receptors family 1 profile" evidence="9">
    <location>
        <begin position="53"/>
        <end position="325"/>
    </location>
</feature>
<sequence length="325" mass="36733">MLSRTVVEKDIPQRNESDYSCCDIFLFDEKLAFNFVFAIFCFIFLIAFVGIVSNICNVVIFYKHGFKDTVNISLFVLAISDLCCILPLIWTGVLAEPRFLPYDVPFNGKDVQFLSGSWPHTCFARLTSWITTYVMFERCFSIASPFKVKIFLTPRRVLCIHAVIQVLIVAGVVPTYCIYRLGWSNDPFYNKSLLSLQQTDNALDIANVTIVLNSFVSTLCSFVATAVCTSVIIIKINQKTQWRISTTSVAIANIALNTITRKDRKAIKMVVIVSLVFLVTVSPSVILIIITVANEDFNMYGRLRNIFYVAYSFTFLLELSTPVSI</sequence>
<protein>
    <submittedName>
        <fullName evidence="10">Tachykinin-like peptides receptor 86C</fullName>
    </submittedName>
</protein>
<evidence type="ECO:0000313" key="10">
    <source>
        <dbReference type="EMBL" id="KAK0063271.1"/>
    </source>
</evidence>
<keyword evidence="7" id="KW-0807">Transducer</keyword>
<feature type="transmembrane region" description="Helical" evidence="8">
    <location>
        <begin position="269"/>
        <end position="293"/>
    </location>
</feature>
<evidence type="ECO:0000256" key="7">
    <source>
        <dbReference type="ARBA" id="ARBA00023224"/>
    </source>
</evidence>
<keyword evidence="5 8" id="KW-0472">Membrane</keyword>
<dbReference type="PANTHER" id="PTHR24243">
    <property type="entry name" value="G-PROTEIN COUPLED RECEPTOR"/>
    <property type="match status" value="1"/>
</dbReference>
<evidence type="ECO:0000256" key="8">
    <source>
        <dbReference type="SAM" id="Phobius"/>
    </source>
</evidence>
<gene>
    <name evidence="10" type="ORF">Bpfe_007467</name>
</gene>
<keyword evidence="2 8" id="KW-0812">Transmembrane</keyword>
<comment type="caution">
    <text evidence="10">The sequence shown here is derived from an EMBL/GenBank/DDBJ whole genome shotgun (WGS) entry which is preliminary data.</text>
</comment>
<evidence type="ECO:0000313" key="11">
    <source>
        <dbReference type="Proteomes" id="UP001233172"/>
    </source>
</evidence>
<dbReference type="PROSITE" id="PS50262">
    <property type="entry name" value="G_PROTEIN_RECEP_F1_2"/>
    <property type="match status" value="1"/>
</dbReference>
<evidence type="ECO:0000256" key="4">
    <source>
        <dbReference type="ARBA" id="ARBA00023040"/>
    </source>
</evidence>
<reference evidence="10" key="1">
    <citation type="journal article" date="2023" name="PLoS Negl. Trop. Dis.">
        <title>A genome sequence for Biomphalaria pfeifferi, the major vector snail for the human-infecting parasite Schistosoma mansoni.</title>
        <authorList>
            <person name="Bu L."/>
            <person name="Lu L."/>
            <person name="Laidemitt M.R."/>
            <person name="Zhang S.M."/>
            <person name="Mutuku M."/>
            <person name="Mkoji G."/>
            <person name="Steinauer M."/>
            <person name="Loker E.S."/>
        </authorList>
    </citation>
    <scope>NUCLEOTIDE SEQUENCE</scope>
    <source>
        <strain evidence="10">KasaAsao</strain>
    </source>
</reference>
<dbReference type="GO" id="GO:0016020">
    <property type="term" value="C:membrane"/>
    <property type="evidence" value="ECO:0007669"/>
    <property type="project" value="UniProtKB-SubCell"/>
</dbReference>
<evidence type="ECO:0000256" key="2">
    <source>
        <dbReference type="ARBA" id="ARBA00022692"/>
    </source>
</evidence>
<feature type="transmembrane region" description="Helical" evidence="8">
    <location>
        <begin position="210"/>
        <end position="234"/>
    </location>
</feature>
<proteinExistence type="predicted"/>
<feature type="transmembrane region" description="Helical" evidence="8">
    <location>
        <begin position="157"/>
        <end position="181"/>
    </location>
</feature>
<organism evidence="10 11">
    <name type="scientific">Biomphalaria pfeifferi</name>
    <name type="common">Bloodfluke planorb</name>
    <name type="synonym">Freshwater snail</name>
    <dbReference type="NCBI Taxonomy" id="112525"/>
    <lineage>
        <taxon>Eukaryota</taxon>
        <taxon>Metazoa</taxon>
        <taxon>Spiralia</taxon>
        <taxon>Lophotrochozoa</taxon>
        <taxon>Mollusca</taxon>
        <taxon>Gastropoda</taxon>
        <taxon>Heterobranchia</taxon>
        <taxon>Euthyneura</taxon>
        <taxon>Panpulmonata</taxon>
        <taxon>Hygrophila</taxon>
        <taxon>Lymnaeoidea</taxon>
        <taxon>Planorbidae</taxon>
        <taxon>Biomphalaria</taxon>
    </lineage>
</organism>
<dbReference type="EMBL" id="JASAOG010000022">
    <property type="protein sequence ID" value="KAK0063271.1"/>
    <property type="molecule type" value="Genomic_DNA"/>
</dbReference>
<accession>A0AAD8BYX0</accession>
<keyword evidence="11" id="KW-1185">Reference proteome</keyword>
<dbReference type="InterPro" id="IPR017452">
    <property type="entry name" value="GPCR_Rhodpsn_7TM"/>
</dbReference>
<feature type="transmembrane region" description="Helical" evidence="8">
    <location>
        <begin position="35"/>
        <end position="62"/>
    </location>
</feature>